<proteinExistence type="predicted"/>
<evidence type="ECO:0000313" key="2">
    <source>
        <dbReference type="EMBL" id="GGL07689.1"/>
    </source>
</evidence>
<name>A0A917RHV7_9ACTN</name>
<keyword evidence="1" id="KW-0175">Coiled coil</keyword>
<dbReference type="AlphaFoldDB" id="A0A917RHV7"/>
<dbReference type="EMBL" id="BMPQ01000035">
    <property type="protein sequence ID" value="GGL07689.1"/>
    <property type="molecule type" value="Genomic_DNA"/>
</dbReference>
<gene>
    <name evidence="2" type="ORF">GCM10010094_80500</name>
</gene>
<evidence type="ECO:0008006" key="4">
    <source>
        <dbReference type="Google" id="ProtNLM"/>
    </source>
</evidence>
<reference evidence="2" key="2">
    <citation type="submission" date="2020-09" db="EMBL/GenBank/DDBJ databases">
        <authorList>
            <person name="Sun Q."/>
            <person name="Ohkuma M."/>
        </authorList>
    </citation>
    <scope>NUCLEOTIDE SEQUENCE</scope>
    <source>
        <strain evidence="2">JCM 3035</strain>
    </source>
</reference>
<feature type="coiled-coil region" evidence="1">
    <location>
        <begin position="11"/>
        <end position="38"/>
    </location>
</feature>
<comment type="caution">
    <text evidence="2">The sequence shown here is derived from an EMBL/GenBank/DDBJ whole genome shotgun (WGS) entry which is preliminary data.</text>
</comment>
<keyword evidence="3" id="KW-1185">Reference proteome</keyword>
<evidence type="ECO:0000256" key="1">
    <source>
        <dbReference type="SAM" id="Coils"/>
    </source>
</evidence>
<protein>
    <recommendedName>
        <fullName evidence="4">CopG family transcriptional regulator</fullName>
    </recommendedName>
</protein>
<dbReference type="Proteomes" id="UP000637788">
    <property type="component" value="Unassembled WGS sequence"/>
</dbReference>
<reference evidence="2" key="1">
    <citation type="journal article" date="2014" name="Int. J. Syst. Evol. Microbiol.">
        <title>Complete genome sequence of Corynebacterium casei LMG S-19264T (=DSM 44701T), isolated from a smear-ripened cheese.</title>
        <authorList>
            <consortium name="US DOE Joint Genome Institute (JGI-PGF)"/>
            <person name="Walter F."/>
            <person name="Albersmeier A."/>
            <person name="Kalinowski J."/>
            <person name="Ruckert C."/>
        </authorList>
    </citation>
    <scope>NUCLEOTIDE SEQUENCE</scope>
    <source>
        <strain evidence="2">JCM 3035</strain>
    </source>
</reference>
<sequence>MTRGVSAYIAAAARQDAMDRLRELTERLEDEYGAVTDDEQQAALDRIAAIDGWHDEQRSRPDDTA</sequence>
<evidence type="ECO:0000313" key="3">
    <source>
        <dbReference type="Proteomes" id="UP000637788"/>
    </source>
</evidence>
<accession>A0A917RHV7</accession>
<organism evidence="2 3">
    <name type="scientific">Streptomyces flaveus</name>
    <dbReference type="NCBI Taxonomy" id="66370"/>
    <lineage>
        <taxon>Bacteria</taxon>
        <taxon>Bacillati</taxon>
        <taxon>Actinomycetota</taxon>
        <taxon>Actinomycetes</taxon>
        <taxon>Kitasatosporales</taxon>
        <taxon>Streptomycetaceae</taxon>
        <taxon>Streptomyces</taxon>
        <taxon>Streptomyces aurantiacus group</taxon>
    </lineage>
</organism>